<dbReference type="EMBL" id="CAMGZC010000616">
    <property type="protein sequence ID" value="CAI0648883.1"/>
    <property type="molecule type" value="Genomic_DNA"/>
</dbReference>
<keyword evidence="2" id="KW-1185">Reference proteome</keyword>
<dbReference type="Proteomes" id="UP001152533">
    <property type="component" value="Unassembled WGS sequence"/>
</dbReference>
<evidence type="ECO:0000313" key="2">
    <source>
        <dbReference type="Proteomes" id="UP001152533"/>
    </source>
</evidence>
<gene>
    <name evidence="1" type="ORF">CGXH109_LOCUS80356</name>
</gene>
<organism evidence="1 2">
    <name type="scientific">Colletotrichum noveboracense</name>
    <dbReference type="NCBI Taxonomy" id="2664923"/>
    <lineage>
        <taxon>Eukaryota</taxon>
        <taxon>Fungi</taxon>
        <taxon>Dikarya</taxon>
        <taxon>Ascomycota</taxon>
        <taxon>Pezizomycotina</taxon>
        <taxon>Sordariomycetes</taxon>
        <taxon>Hypocreomycetidae</taxon>
        <taxon>Glomerellales</taxon>
        <taxon>Glomerellaceae</taxon>
        <taxon>Colletotrichum</taxon>
        <taxon>Colletotrichum gloeosporioides species complex</taxon>
    </lineage>
</organism>
<sequence length="359" mass="39567">MDNVSDSMPTTNTYSPSSPEVIKASETYAFSASTFHPNVPGELERPLACCVLSLYHYLCRGDIEEMTSYVRKAFGSLRELASNTTALRLEVRFEESLRRTWWMTIWEQIIRAEETLVGATLLLVALVKGFNSETAARSLHDNIRTMNDIIVHLLDDSGQDGDHRTPKVEGSESRLADCFRTTARIRLNSCDQTLTYHSARIKLHRYRAMMDNLRILTRFDTNHRSQVSISDGALECATSLHAAKAAKIFPFSAAQSKAVYQESASSIVNGLNQLVNSGSALTPCFCSGLLAGYTLMMISHFDLSAHAEGTHHGVSQETQKKLSDGVETAIRVLAYFSRGFGAVAALKGNVPKASKTTES</sequence>
<comment type="caution">
    <text evidence="1">The sequence shown here is derived from an EMBL/GenBank/DDBJ whole genome shotgun (WGS) entry which is preliminary data.</text>
</comment>
<proteinExistence type="predicted"/>
<name>A0A9W4WAI2_9PEZI</name>
<accession>A0A9W4WAI2</accession>
<dbReference type="AlphaFoldDB" id="A0A9W4WAI2"/>
<protein>
    <submittedName>
        <fullName evidence="1">Uncharacterized protein</fullName>
    </submittedName>
</protein>
<evidence type="ECO:0000313" key="1">
    <source>
        <dbReference type="EMBL" id="CAI0648883.1"/>
    </source>
</evidence>
<reference evidence="1" key="1">
    <citation type="submission" date="2022-08" db="EMBL/GenBank/DDBJ databases">
        <authorList>
            <person name="Giroux E."/>
            <person name="Giroux E."/>
        </authorList>
    </citation>
    <scope>NUCLEOTIDE SEQUENCE</scope>
    <source>
        <strain evidence="1">H1091258</strain>
    </source>
</reference>